<dbReference type="EMBL" id="JARGDH010000003">
    <property type="protein sequence ID" value="KAL0272538.1"/>
    <property type="molecule type" value="Genomic_DNA"/>
</dbReference>
<evidence type="ECO:0000256" key="6">
    <source>
        <dbReference type="ARBA" id="ARBA00023136"/>
    </source>
</evidence>
<name>A0AAW2HRW0_9NEOP</name>
<evidence type="ECO:0000313" key="9">
    <source>
        <dbReference type="EMBL" id="KAL0272537.1"/>
    </source>
</evidence>
<evidence type="ECO:0000256" key="4">
    <source>
        <dbReference type="ARBA" id="ARBA00022753"/>
    </source>
</evidence>
<proteinExistence type="inferred from homology"/>
<dbReference type="InterPro" id="IPR005024">
    <property type="entry name" value="Snf7_fam"/>
</dbReference>
<dbReference type="Gene3D" id="1.10.287.1060">
    <property type="entry name" value="ESAT-6-like"/>
    <property type="match status" value="1"/>
</dbReference>
<keyword evidence="6" id="KW-0472">Membrane</keyword>
<dbReference type="GO" id="GO:0006900">
    <property type="term" value="P:vesicle budding from membrane"/>
    <property type="evidence" value="ECO:0007669"/>
    <property type="project" value="TreeGrafter"/>
</dbReference>
<organism evidence="9">
    <name type="scientific">Menopon gallinae</name>
    <name type="common">poultry shaft louse</name>
    <dbReference type="NCBI Taxonomy" id="328185"/>
    <lineage>
        <taxon>Eukaryota</taxon>
        <taxon>Metazoa</taxon>
        <taxon>Ecdysozoa</taxon>
        <taxon>Arthropoda</taxon>
        <taxon>Hexapoda</taxon>
        <taxon>Insecta</taxon>
        <taxon>Pterygota</taxon>
        <taxon>Neoptera</taxon>
        <taxon>Paraneoptera</taxon>
        <taxon>Psocodea</taxon>
        <taxon>Troctomorpha</taxon>
        <taxon>Phthiraptera</taxon>
        <taxon>Amblycera</taxon>
        <taxon>Menoponidae</taxon>
        <taxon>Menopon</taxon>
    </lineage>
</organism>
<keyword evidence="7" id="KW-0175">Coiled coil</keyword>
<comment type="similarity">
    <text evidence="2">Belongs to the SNF7 family.</text>
</comment>
<keyword evidence="5" id="KW-0653">Protein transport</keyword>
<feature type="region of interest" description="Disordered" evidence="8">
    <location>
        <begin position="178"/>
        <end position="230"/>
    </location>
</feature>
<evidence type="ECO:0000256" key="1">
    <source>
        <dbReference type="ARBA" id="ARBA00004608"/>
    </source>
</evidence>
<comment type="subcellular location">
    <subcellularLocation>
        <location evidence="1">Endosome membrane</location>
    </subcellularLocation>
</comment>
<dbReference type="GO" id="GO:0015031">
    <property type="term" value="P:protein transport"/>
    <property type="evidence" value="ECO:0007669"/>
    <property type="project" value="UniProtKB-KW"/>
</dbReference>
<feature type="compositionally biased region" description="Basic and acidic residues" evidence="8">
    <location>
        <begin position="219"/>
        <end position="230"/>
    </location>
</feature>
<evidence type="ECO:0000256" key="2">
    <source>
        <dbReference type="ARBA" id="ARBA00006190"/>
    </source>
</evidence>
<dbReference type="GO" id="GO:0005771">
    <property type="term" value="C:multivesicular body"/>
    <property type="evidence" value="ECO:0007669"/>
    <property type="project" value="TreeGrafter"/>
</dbReference>
<evidence type="ECO:0000256" key="7">
    <source>
        <dbReference type="SAM" id="Coils"/>
    </source>
</evidence>
<feature type="compositionally biased region" description="Acidic residues" evidence="8">
    <location>
        <begin position="197"/>
        <end position="207"/>
    </location>
</feature>
<dbReference type="Pfam" id="PF03357">
    <property type="entry name" value="Snf7"/>
    <property type="match status" value="1"/>
</dbReference>
<dbReference type="PANTHER" id="PTHR22761:SF5">
    <property type="entry name" value="CHARGED MULTIVESICULAR BODY PROTEIN 6"/>
    <property type="match status" value="1"/>
</dbReference>
<accession>A0AAW2HRW0</accession>
<sequence>MHSYTAAIKFKKMGGLFSKKKSRVTEQDKAVLQLKQQRDKLKQYQKRIESNLGKDRELARQLIQNGRKERALCLLRKKRFQEEQLSKVDKMLDNIEKLTYDLEFTQVEMKVLDGLKAGNAALKKLHQIISVEEVERIMDETRDGIEKQKEIDEILSGGLTQEDEDAVLDELNEILAQEQEEELNENMEKLPEVPTELAEDEEEEEEEQKEKRRVRSPKKQREKERIALAV</sequence>
<gene>
    <name evidence="9" type="ORF">PYX00_005469</name>
</gene>
<dbReference type="GO" id="GO:0032511">
    <property type="term" value="P:late endosome to vacuole transport via multivesicular body sorting pathway"/>
    <property type="evidence" value="ECO:0007669"/>
    <property type="project" value="TreeGrafter"/>
</dbReference>
<dbReference type="GO" id="GO:0000815">
    <property type="term" value="C:ESCRT III complex"/>
    <property type="evidence" value="ECO:0007669"/>
    <property type="project" value="TreeGrafter"/>
</dbReference>
<evidence type="ECO:0000256" key="5">
    <source>
        <dbReference type="ARBA" id="ARBA00022927"/>
    </source>
</evidence>
<dbReference type="PANTHER" id="PTHR22761">
    <property type="entry name" value="CHARGED MULTIVESICULAR BODY PROTEIN"/>
    <property type="match status" value="1"/>
</dbReference>
<reference evidence="9" key="1">
    <citation type="journal article" date="2024" name="Gigascience">
        <title>Chromosome-level genome of the poultry shaft louse Menopon gallinae provides insight into the host-switching and adaptive evolution of parasitic lice.</title>
        <authorList>
            <person name="Xu Y."/>
            <person name="Ma L."/>
            <person name="Liu S."/>
            <person name="Liang Y."/>
            <person name="Liu Q."/>
            <person name="He Z."/>
            <person name="Tian L."/>
            <person name="Duan Y."/>
            <person name="Cai W."/>
            <person name="Li H."/>
            <person name="Song F."/>
        </authorList>
    </citation>
    <scope>NUCLEOTIDE SEQUENCE</scope>
    <source>
        <strain evidence="9">Cailab_2023a</strain>
    </source>
</reference>
<keyword evidence="4" id="KW-0967">Endosome</keyword>
<evidence type="ECO:0000256" key="3">
    <source>
        <dbReference type="ARBA" id="ARBA00022448"/>
    </source>
</evidence>
<evidence type="ECO:0000256" key="8">
    <source>
        <dbReference type="SAM" id="MobiDB-lite"/>
    </source>
</evidence>
<feature type="coiled-coil region" evidence="7">
    <location>
        <begin position="27"/>
        <end position="54"/>
    </location>
</feature>
<evidence type="ECO:0008006" key="10">
    <source>
        <dbReference type="Google" id="ProtNLM"/>
    </source>
</evidence>
<protein>
    <recommendedName>
        <fullName evidence="10">Charged multivesicular body protein 6</fullName>
    </recommendedName>
</protein>
<comment type="caution">
    <text evidence="9">The sequence shown here is derived from an EMBL/GenBank/DDBJ whole genome shotgun (WGS) entry which is preliminary data.</text>
</comment>
<dbReference type="AlphaFoldDB" id="A0AAW2HRW0"/>
<keyword evidence="3" id="KW-0813">Transport</keyword>
<dbReference type="EMBL" id="JARGDH010000003">
    <property type="protein sequence ID" value="KAL0272537.1"/>
    <property type="molecule type" value="Genomic_DNA"/>
</dbReference>